<dbReference type="InterPro" id="IPR015661">
    <property type="entry name" value="Bub1/Mad3"/>
</dbReference>
<dbReference type="Gene3D" id="1.25.40.430">
    <property type="match status" value="1"/>
</dbReference>
<keyword evidence="4" id="KW-0995">Kinetochore</keyword>
<evidence type="ECO:0000256" key="5">
    <source>
        <dbReference type="ARBA" id="ARBA00022840"/>
    </source>
</evidence>
<dbReference type="InterPro" id="IPR017441">
    <property type="entry name" value="Protein_kinase_ATP_BS"/>
</dbReference>
<organism evidence="12 13">
    <name type="scientific">Brachionus calyciflorus</name>
    <dbReference type="NCBI Taxonomy" id="104777"/>
    <lineage>
        <taxon>Eukaryota</taxon>
        <taxon>Metazoa</taxon>
        <taxon>Spiralia</taxon>
        <taxon>Gnathifera</taxon>
        <taxon>Rotifera</taxon>
        <taxon>Eurotatoria</taxon>
        <taxon>Monogononta</taxon>
        <taxon>Pseudotrocha</taxon>
        <taxon>Ploima</taxon>
        <taxon>Brachionidae</taxon>
        <taxon>Brachionus</taxon>
    </lineage>
</organism>
<evidence type="ECO:0000256" key="4">
    <source>
        <dbReference type="ARBA" id="ARBA00022838"/>
    </source>
</evidence>
<feature type="coiled-coil region" evidence="8">
    <location>
        <begin position="230"/>
        <end position="261"/>
    </location>
</feature>
<dbReference type="PANTHER" id="PTHR14030">
    <property type="entry name" value="MITOTIC CHECKPOINT SERINE/THREONINE-PROTEIN KINASE BUB1"/>
    <property type="match status" value="1"/>
</dbReference>
<comment type="caution">
    <text evidence="12">The sequence shown here is derived from an EMBL/GenBank/DDBJ whole genome shotgun (WGS) entry which is preliminary data.</text>
</comment>
<keyword evidence="5 7" id="KW-0067">ATP-binding</keyword>
<dbReference type="PROSITE" id="PS51489">
    <property type="entry name" value="BUB1_N"/>
    <property type="match status" value="1"/>
</dbReference>
<dbReference type="InterPro" id="IPR000719">
    <property type="entry name" value="Prot_kinase_dom"/>
</dbReference>
<dbReference type="AlphaFoldDB" id="A0A813MF79"/>
<evidence type="ECO:0000256" key="2">
    <source>
        <dbReference type="ARBA" id="ARBA00022454"/>
    </source>
</evidence>
<dbReference type="GO" id="GO:0005634">
    <property type="term" value="C:nucleus"/>
    <property type="evidence" value="ECO:0007669"/>
    <property type="project" value="TreeGrafter"/>
</dbReference>
<dbReference type="OrthoDB" id="248495at2759"/>
<feature type="domain" description="Protein kinase" evidence="10">
    <location>
        <begin position="850"/>
        <end position="1153"/>
    </location>
</feature>
<evidence type="ECO:0000256" key="9">
    <source>
        <dbReference type="SAM" id="MobiDB-lite"/>
    </source>
</evidence>
<evidence type="ECO:0000313" key="13">
    <source>
        <dbReference type="Proteomes" id="UP000663879"/>
    </source>
</evidence>
<dbReference type="PANTHER" id="PTHR14030:SF4">
    <property type="entry name" value="BUB1 KINASE, ISOFORM A-RELATED"/>
    <property type="match status" value="1"/>
</dbReference>
<evidence type="ECO:0000256" key="6">
    <source>
        <dbReference type="ARBA" id="ARBA00023328"/>
    </source>
</evidence>
<keyword evidence="13" id="KW-1185">Reference proteome</keyword>
<dbReference type="SUPFAM" id="SSF56112">
    <property type="entry name" value="Protein kinase-like (PK-like)"/>
    <property type="match status" value="1"/>
</dbReference>
<dbReference type="PROSITE" id="PS00107">
    <property type="entry name" value="PROTEIN_KINASE_ATP"/>
    <property type="match status" value="1"/>
</dbReference>
<protein>
    <recommendedName>
        <fullName evidence="14">BUB1</fullName>
    </recommendedName>
</protein>
<dbReference type="GO" id="GO:0032991">
    <property type="term" value="C:protein-containing complex"/>
    <property type="evidence" value="ECO:0007669"/>
    <property type="project" value="UniProtKB-ARBA"/>
</dbReference>
<dbReference type="Pfam" id="PF08311">
    <property type="entry name" value="Mad3_BUB1_I"/>
    <property type="match status" value="1"/>
</dbReference>
<feature type="binding site" evidence="7">
    <location>
        <position position="879"/>
    </location>
    <ligand>
        <name>ATP</name>
        <dbReference type="ChEBI" id="CHEBI:30616"/>
    </ligand>
</feature>
<dbReference type="GO" id="GO:0005524">
    <property type="term" value="F:ATP binding"/>
    <property type="evidence" value="ECO:0007669"/>
    <property type="project" value="UniProtKB-UniRule"/>
</dbReference>
<evidence type="ECO:0000256" key="8">
    <source>
        <dbReference type="SAM" id="Coils"/>
    </source>
</evidence>
<gene>
    <name evidence="12" type="ORF">OXX778_LOCUS1805</name>
</gene>
<feature type="domain" description="BUB1 N-terminal" evidence="11">
    <location>
        <begin position="36"/>
        <end position="187"/>
    </location>
</feature>
<dbReference type="InterPro" id="IPR013212">
    <property type="entry name" value="Mad3/Bub1_I"/>
</dbReference>
<keyword evidence="6" id="KW-0137">Centromere</keyword>
<name>A0A813MF79_9BILA</name>
<dbReference type="Proteomes" id="UP000663879">
    <property type="component" value="Unassembled WGS sequence"/>
</dbReference>
<dbReference type="GO" id="GO:0000776">
    <property type="term" value="C:kinetochore"/>
    <property type="evidence" value="ECO:0007669"/>
    <property type="project" value="UniProtKB-KW"/>
</dbReference>
<feature type="coiled-coil region" evidence="8">
    <location>
        <begin position="725"/>
        <end position="752"/>
    </location>
</feature>
<dbReference type="SMART" id="SM00220">
    <property type="entry name" value="S_TKc"/>
    <property type="match status" value="1"/>
</dbReference>
<dbReference type="Pfam" id="PF00069">
    <property type="entry name" value="Pkinase"/>
    <property type="match status" value="1"/>
</dbReference>
<dbReference type="GO" id="GO:0051754">
    <property type="term" value="P:meiotic sister chromatid cohesion, centromeric"/>
    <property type="evidence" value="ECO:0007669"/>
    <property type="project" value="TreeGrafter"/>
</dbReference>
<feature type="region of interest" description="Disordered" evidence="9">
    <location>
        <begin position="323"/>
        <end position="354"/>
    </location>
</feature>
<feature type="region of interest" description="Disordered" evidence="9">
    <location>
        <begin position="1"/>
        <end position="20"/>
    </location>
</feature>
<reference evidence="12" key="1">
    <citation type="submission" date="2021-02" db="EMBL/GenBank/DDBJ databases">
        <authorList>
            <person name="Nowell W R."/>
        </authorList>
    </citation>
    <scope>NUCLEOTIDE SEQUENCE</scope>
    <source>
        <strain evidence="12">Ploen Becks lab</strain>
    </source>
</reference>
<evidence type="ECO:0000259" key="11">
    <source>
        <dbReference type="PROSITE" id="PS51489"/>
    </source>
</evidence>
<comment type="subcellular location">
    <subcellularLocation>
        <location evidence="1">Chromosome</location>
        <location evidence="1">Centromere</location>
        <location evidence="1">Kinetochore</location>
    </subcellularLocation>
</comment>
<dbReference type="SMART" id="SM00777">
    <property type="entry name" value="Mad3_BUB1_I"/>
    <property type="match status" value="1"/>
</dbReference>
<feature type="compositionally biased region" description="Polar residues" evidence="9">
    <location>
        <begin position="1"/>
        <end position="19"/>
    </location>
</feature>
<accession>A0A813MF79</accession>
<sequence>MSRSNQENINPIQTGSSDLKLNDEDRSYLDRIKTHYEKEIKKHGDESIDIWLKYLEWSDQLYLDKQITKSEIIDLYNRAMTGCKRNKSYQNDPRLLKIFINYITKYEKRQMDWLAWMNQHQYCVKLAQFYIEYSKILESTDRSKALVLLRNALKTNKMDSEQSKIVLDYLQDLRSKGVEEKTENKDDENLISQPSIRCEFAFSYLMLKPNPKVDEEFQFEEIRARRYRAIMDVQKKKDEEIEELKKKLAECESKLAKAERSEIVTNNSTVCPPTSNHHNKTRDMTMNRTNRTSFTNRQSLGTTYNTTAFNNTNLTNVTRFNNEESDDMVLTDDEDEPEFDKTKNKSLAPQAQQSLDAPNFSVTNVDTEYTLADVRNSHMTTFADATTFNRSITARTNEARRMADKMFNQTEATTMFEKSEIDSNTMPSISIYKDPTNLSETQTIETTKNNLTQIILQNDENAEARPKSTQECTSMIADIQSQPMNSFDSSAIEQTTSISKFMEFEPHAASTRSIKPLLKKMNQFNEQNMLETILDSTFDQEVKQLKEQKIQEDEEKEKILEAHLNQTKTEIDKNMSNILAQDFNNTQTIKWSNCTQKTQKQVRFNQVLENEPSQKIASMTGIQWDYSYLEVDSITKKQKIDNNSKIELTQNQTLNSLTIPNITISQPVISQSEFVLEESEPESDKGVLTQQNLEKTFNDDYYKLFYNHSIFNNTSLNVSKVMIDKIIDEEENDEKQNEKENLRNKTIVEEQEMLTTHTNKTSAFTTTALPDLSNSHVSISSSDASMTVPNLNETLMTAIREPFNIEAKNKLLDKGPIKSLKNNAKFASLSTPAPLIRDKSLIQLKDDVNYKVIREIGKGSFAKIYLIERKDDKKKYALKVDRQATSWEFYITENLHERLLKMLEAKEMKINVMDSFIRMNEFIKYQNGCFSAMNFYNNGSLLDLINFHVNEPKYPNFPYWFVLYLTLEMLYIVQYLHKANIIHADIKPDNLIVNHLPDSVSYFDPSRTKCLVLIDFNRSIDLDLLGGSVEFEAKVDNKSLLIPEMKEERPWSFQVDFYGILCSIHCVIFKKYMKTYKEKDRNRIVGSFPRGYDKLFETLFDTYLNVPSCNEFPDIDKNFIENFKRLFLAELGQNFMKSKQYITDLKEHFKPKK</sequence>
<dbReference type="InterPro" id="IPR008271">
    <property type="entry name" value="Ser/Thr_kinase_AS"/>
</dbReference>
<feature type="compositionally biased region" description="Acidic residues" evidence="9">
    <location>
        <begin position="323"/>
        <end position="338"/>
    </location>
</feature>
<evidence type="ECO:0000256" key="3">
    <source>
        <dbReference type="ARBA" id="ARBA00022741"/>
    </source>
</evidence>
<evidence type="ECO:0000256" key="1">
    <source>
        <dbReference type="ARBA" id="ARBA00004629"/>
    </source>
</evidence>
<keyword evidence="3 7" id="KW-0547">Nucleotide-binding</keyword>
<evidence type="ECO:0000313" key="12">
    <source>
        <dbReference type="EMBL" id="CAF0717314.1"/>
    </source>
</evidence>
<keyword evidence="2" id="KW-0158">Chromosome</keyword>
<dbReference type="PROSITE" id="PS00108">
    <property type="entry name" value="PROTEIN_KINASE_ST"/>
    <property type="match status" value="1"/>
</dbReference>
<proteinExistence type="predicted"/>
<feature type="coiled-coil region" evidence="8">
    <location>
        <begin position="542"/>
        <end position="570"/>
    </location>
</feature>
<dbReference type="GO" id="GO:0007094">
    <property type="term" value="P:mitotic spindle assembly checkpoint signaling"/>
    <property type="evidence" value="ECO:0007669"/>
    <property type="project" value="InterPro"/>
</dbReference>
<dbReference type="EMBL" id="CAJNOC010000125">
    <property type="protein sequence ID" value="CAF0717314.1"/>
    <property type="molecule type" value="Genomic_DNA"/>
</dbReference>
<dbReference type="PROSITE" id="PS50011">
    <property type="entry name" value="PROTEIN_KINASE_DOM"/>
    <property type="match status" value="1"/>
</dbReference>
<feature type="compositionally biased region" description="Polar residues" evidence="9">
    <location>
        <begin position="345"/>
        <end position="354"/>
    </location>
</feature>
<dbReference type="GO" id="GO:0004672">
    <property type="term" value="F:protein kinase activity"/>
    <property type="evidence" value="ECO:0007669"/>
    <property type="project" value="InterPro"/>
</dbReference>
<evidence type="ECO:0008006" key="14">
    <source>
        <dbReference type="Google" id="ProtNLM"/>
    </source>
</evidence>
<dbReference type="InterPro" id="IPR011009">
    <property type="entry name" value="Kinase-like_dom_sf"/>
</dbReference>
<keyword evidence="8" id="KW-0175">Coiled coil</keyword>
<evidence type="ECO:0000256" key="7">
    <source>
        <dbReference type="PROSITE-ProRule" id="PRU10141"/>
    </source>
</evidence>
<dbReference type="Gene3D" id="1.10.510.10">
    <property type="entry name" value="Transferase(Phosphotransferase) domain 1"/>
    <property type="match status" value="1"/>
</dbReference>
<evidence type="ECO:0000259" key="10">
    <source>
        <dbReference type="PROSITE" id="PS50011"/>
    </source>
</evidence>